<dbReference type="Proteomes" id="UP000054047">
    <property type="component" value="Unassembled WGS sequence"/>
</dbReference>
<evidence type="ECO:0000313" key="3">
    <source>
        <dbReference type="Proteomes" id="UP000054047"/>
    </source>
</evidence>
<proteinExistence type="predicted"/>
<reference evidence="2 3" key="1">
    <citation type="submission" date="2013-12" db="EMBL/GenBank/DDBJ databases">
        <title>Draft genome of the parsitic nematode Ancylostoma duodenale.</title>
        <authorList>
            <person name="Mitreva M."/>
        </authorList>
    </citation>
    <scope>NUCLEOTIDE SEQUENCE [LARGE SCALE GENOMIC DNA]</scope>
    <source>
        <strain evidence="2 3">Zhejiang</strain>
    </source>
</reference>
<evidence type="ECO:0000256" key="1">
    <source>
        <dbReference type="SAM" id="MobiDB-lite"/>
    </source>
</evidence>
<dbReference type="AlphaFoldDB" id="A0A0C2GCW3"/>
<protein>
    <submittedName>
        <fullName evidence="2">Uncharacterized protein</fullName>
    </submittedName>
</protein>
<keyword evidence="3" id="KW-1185">Reference proteome</keyword>
<sequence length="324" mass="35271">MFGDSSTHNVFKESGVVNLDGIIEETVIIGATNKKNVVIEDLSLVEAIEMEGMTSETLITDATTMMTTSKGTDVQNSIGIETKIVRHLEEIMTQVKGNENFEEKTPNTSNMIDENRKVSAQMIPVNIKARGEDLIVEAPTGTASRAEDLEVREAASVIALPTEMGTADLVSVSVEIGVDLVQERAKVDSMTTAMEIEGMSEDVLTEAAMTKADAAMGSVIGEKMTKAFEETGETPRATVDVALIETAQASRREEMIALEMVPAEEMVATVTATVNRKRAPRDWQPDVNTIESLFERDALNAEHFQKDQDDAVTIEGDDQNAQIR</sequence>
<evidence type="ECO:0000313" key="2">
    <source>
        <dbReference type="EMBL" id="KIH58930.1"/>
    </source>
</evidence>
<feature type="region of interest" description="Disordered" evidence="1">
    <location>
        <begin position="302"/>
        <end position="324"/>
    </location>
</feature>
<dbReference type="OrthoDB" id="10674498at2759"/>
<organism evidence="2 3">
    <name type="scientific">Ancylostoma duodenale</name>
    <dbReference type="NCBI Taxonomy" id="51022"/>
    <lineage>
        <taxon>Eukaryota</taxon>
        <taxon>Metazoa</taxon>
        <taxon>Ecdysozoa</taxon>
        <taxon>Nematoda</taxon>
        <taxon>Chromadorea</taxon>
        <taxon>Rhabditida</taxon>
        <taxon>Rhabditina</taxon>
        <taxon>Rhabditomorpha</taxon>
        <taxon>Strongyloidea</taxon>
        <taxon>Ancylostomatidae</taxon>
        <taxon>Ancylostomatinae</taxon>
        <taxon>Ancylostoma</taxon>
    </lineage>
</organism>
<name>A0A0C2GCW3_9BILA</name>
<gene>
    <name evidence="2" type="ORF">ANCDUO_10858</name>
</gene>
<dbReference type="EMBL" id="KN732548">
    <property type="protein sequence ID" value="KIH58930.1"/>
    <property type="molecule type" value="Genomic_DNA"/>
</dbReference>
<accession>A0A0C2GCW3</accession>